<name>C8X3B7_DESRD</name>
<keyword evidence="1" id="KW-0812">Transmembrane</keyword>
<dbReference type="Pfam" id="PF11146">
    <property type="entry name" value="DUF2905"/>
    <property type="match status" value="1"/>
</dbReference>
<dbReference type="STRING" id="485915.Dret_1630"/>
<evidence type="ECO:0000256" key="1">
    <source>
        <dbReference type="SAM" id="Phobius"/>
    </source>
</evidence>
<keyword evidence="1" id="KW-1133">Transmembrane helix</keyword>
<dbReference type="OrthoDB" id="9811610at2"/>
<dbReference type="eggNOG" id="ENOG5032ZTI">
    <property type="taxonomic scope" value="Bacteria"/>
</dbReference>
<proteinExistence type="predicted"/>
<dbReference type="KEGG" id="drt:Dret_1630"/>
<accession>C8X3B7</accession>
<reference evidence="2 3" key="2">
    <citation type="journal article" date="2010" name="Stand. Genomic Sci.">
        <title>Complete genome sequence of Desulfohalobium retbaense type strain (HR(100)).</title>
        <authorList>
            <person name="Spring S."/>
            <person name="Nolan M."/>
            <person name="Lapidus A."/>
            <person name="Glavina Del Rio T."/>
            <person name="Copeland A."/>
            <person name="Tice H."/>
            <person name="Cheng J.F."/>
            <person name="Lucas S."/>
            <person name="Land M."/>
            <person name="Chen F."/>
            <person name="Bruce D."/>
            <person name="Goodwin L."/>
            <person name="Pitluck S."/>
            <person name="Ivanova N."/>
            <person name="Mavromatis K."/>
            <person name="Mikhailova N."/>
            <person name="Pati A."/>
            <person name="Chen A."/>
            <person name="Palaniappan K."/>
            <person name="Hauser L."/>
            <person name="Chang Y.J."/>
            <person name="Jeffries C.D."/>
            <person name="Munk C."/>
            <person name="Kiss H."/>
            <person name="Chain P."/>
            <person name="Han C."/>
            <person name="Brettin T."/>
            <person name="Detter J.C."/>
            <person name="Schuler E."/>
            <person name="Goker M."/>
            <person name="Rohde M."/>
            <person name="Bristow J."/>
            <person name="Eisen J.A."/>
            <person name="Markowitz V."/>
            <person name="Hugenholtz P."/>
            <person name="Kyrpides N.C."/>
            <person name="Klenk H.P."/>
        </authorList>
    </citation>
    <scope>NUCLEOTIDE SEQUENCE [LARGE SCALE GENOMIC DNA]</scope>
    <source>
        <strain evidence="2 3">DSM 5692</strain>
    </source>
</reference>
<dbReference type="EMBL" id="CP001734">
    <property type="protein sequence ID" value="ACV68914.1"/>
    <property type="molecule type" value="Genomic_DNA"/>
</dbReference>
<dbReference type="PANTHER" id="PTHR36443:SF1">
    <property type="entry name" value="BSR5223 PROTEIN"/>
    <property type="match status" value="1"/>
</dbReference>
<dbReference type="Proteomes" id="UP000001052">
    <property type="component" value="Chromosome"/>
</dbReference>
<keyword evidence="1" id="KW-0472">Membrane</keyword>
<keyword evidence="3" id="KW-1185">Reference proteome</keyword>
<protein>
    <recommendedName>
        <fullName evidence="4">DUF2905 domain-containing protein</fullName>
    </recommendedName>
</protein>
<dbReference type="AlphaFoldDB" id="C8X3B7"/>
<feature type="transmembrane region" description="Helical" evidence="1">
    <location>
        <begin position="7"/>
        <end position="26"/>
    </location>
</feature>
<sequence>MGRLVMAIGVGIVVVGAVLHFAPWLLNWFGKLPGDIRFEGERTKVFLPITSMIVISLVVSLLLNIFRR</sequence>
<dbReference type="HOGENOM" id="CLU_181383_1_0_7"/>
<dbReference type="RefSeq" id="WP_015752057.1">
    <property type="nucleotide sequence ID" value="NC_013223.1"/>
</dbReference>
<evidence type="ECO:0008006" key="4">
    <source>
        <dbReference type="Google" id="ProtNLM"/>
    </source>
</evidence>
<dbReference type="PANTHER" id="PTHR36443">
    <property type="entry name" value="BSR5223 PROTEIN"/>
    <property type="match status" value="1"/>
</dbReference>
<reference evidence="3" key="1">
    <citation type="submission" date="2009-09" db="EMBL/GenBank/DDBJ databases">
        <title>The complete chromosome of Desulfohalobium retbaense DSM 5692.</title>
        <authorList>
            <consortium name="US DOE Joint Genome Institute (JGI-PGF)"/>
            <person name="Lucas S."/>
            <person name="Copeland A."/>
            <person name="Lapidus A."/>
            <person name="Glavina del Rio T."/>
            <person name="Dalin E."/>
            <person name="Tice H."/>
            <person name="Bruce D."/>
            <person name="Goodwin L."/>
            <person name="Pitluck S."/>
            <person name="Kyrpides N."/>
            <person name="Mavromatis K."/>
            <person name="Ivanova N."/>
            <person name="Mikhailova N."/>
            <person name="Munk A.C."/>
            <person name="Brettin T."/>
            <person name="Detter J.C."/>
            <person name="Han C."/>
            <person name="Tapia R."/>
            <person name="Larimer F."/>
            <person name="Land M."/>
            <person name="Hauser L."/>
            <person name="Markowitz V."/>
            <person name="Cheng J.-F."/>
            <person name="Hugenholtz P."/>
            <person name="Woyke T."/>
            <person name="Wu D."/>
            <person name="Spring S."/>
            <person name="Klenk H.-P."/>
            <person name="Eisen J.A."/>
        </authorList>
    </citation>
    <scope>NUCLEOTIDE SEQUENCE [LARGE SCALE GENOMIC DNA]</scope>
    <source>
        <strain evidence="3">DSM 5692</strain>
    </source>
</reference>
<organism evidence="2 3">
    <name type="scientific">Desulfohalobium retbaense (strain ATCC 49708 / DSM 5692 / JCM 16813 / HR100)</name>
    <dbReference type="NCBI Taxonomy" id="485915"/>
    <lineage>
        <taxon>Bacteria</taxon>
        <taxon>Pseudomonadati</taxon>
        <taxon>Thermodesulfobacteriota</taxon>
        <taxon>Desulfovibrionia</taxon>
        <taxon>Desulfovibrionales</taxon>
        <taxon>Desulfohalobiaceae</taxon>
        <taxon>Desulfohalobium</taxon>
    </lineage>
</organism>
<feature type="transmembrane region" description="Helical" evidence="1">
    <location>
        <begin position="46"/>
        <end position="66"/>
    </location>
</feature>
<dbReference type="InterPro" id="IPR021320">
    <property type="entry name" value="DUF2905"/>
</dbReference>
<evidence type="ECO:0000313" key="2">
    <source>
        <dbReference type="EMBL" id="ACV68914.1"/>
    </source>
</evidence>
<evidence type="ECO:0000313" key="3">
    <source>
        <dbReference type="Proteomes" id="UP000001052"/>
    </source>
</evidence>
<gene>
    <name evidence="2" type="ordered locus">Dret_1630</name>
</gene>